<sequence length="123" mass="13721">WYFWFPLYACACTVNLVNWAISSRTTICYAAIVALFLGALLFIKVVIEDFVSGIAGLCSLDLTERVVREKIGSGFVVISMILHLEAASENKQRKNKKISMMAVLVGFSYGLPFIFFVVEKGQL</sequence>
<dbReference type="Gramene" id="ESR39008">
    <property type="protein sequence ID" value="ESR39008"/>
    <property type="gene ID" value="CICLE_v10027359mg"/>
</dbReference>
<dbReference type="PANTHER" id="PTHR34262">
    <property type="entry name" value="TRANSMEMBRANE PROTEIN 220"/>
    <property type="match status" value="1"/>
</dbReference>
<reference evidence="2 3" key="1">
    <citation type="submission" date="2013-10" db="EMBL/GenBank/DDBJ databases">
        <authorList>
            <consortium name="International Citrus Genome Consortium"/>
            <person name="Jenkins J."/>
            <person name="Schmutz J."/>
            <person name="Prochnik S."/>
            <person name="Rokhsar D."/>
            <person name="Gmitter F."/>
            <person name="Ollitrault P."/>
            <person name="Machado M."/>
            <person name="Talon M."/>
            <person name="Wincker P."/>
            <person name="Jaillon O."/>
            <person name="Morgante M."/>
        </authorList>
    </citation>
    <scope>NUCLEOTIDE SEQUENCE</scope>
    <source>
        <strain evidence="3">cv. Clemenules</strain>
    </source>
</reference>
<feature type="non-terminal residue" evidence="2">
    <location>
        <position position="1"/>
    </location>
</feature>
<dbReference type="InParanoid" id="V4RW18"/>
<accession>V4RW18</accession>
<dbReference type="eggNOG" id="ENOG502S1R6">
    <property type="taxonomic scope" value="Eukaryota"/>
</dbReference>
<evidence type="ECO:0000313" key="2">
    <source>
        <dbReference type="EMBL" id="ESR39008.1"/>
    </source>
</evidence>
<gene>
    <name evidence="2" type="ORF">CICLE_v10027359mg</name>
</gene>
<evidence type="ECO:0000313" key="3">
    <source>
        <dbReference type="Proteomes" id="UP000030687"/>
    </source>
</evidence>
<keyword evidence="1" id="KW-1133">Transmembrane helix</keyword>
<dbReference type="OMA" id="DWYFWFS"/>
<dbReference type="InterPro" id="IPR029377">
    <property type="entry name" value="TMEM220"/>
</dbReference>
<proteinExistence type="predicted"/>
<protein>
    <submittedName>
        <fullName evidence="2">Uncharacterized protein</fullName>
    </submittedName>
</protein>
<feature type="transmembrane region" description="Helical" evidence="1">
    <location>
        <begin position="27"/>
        <end position="47"/>
    </location>
</feature>
<dbReference type="Pfam" id="PF15071">
    <property type="entry name" value="TMEM220"/>
    <property type="match status" value="1"/>
</dbReference>
<keyword evidence="1" id="KW-0472">Membrane</keyword>
<dbReference type="PANTHER" id="PTHR34262:SF1">
    <property type="entry name" value="TRANSMEMBRANE PROTEIN 220"/>
    <property type="match status" value="1"/>
</dbReference>
<evidence type="ECO:0000256" key="1">
    <source>
        <dbReference type="SAM" id="Phobius"/>
    </source>
</evidence>
<dbReference type="AlphaFoldDB" id="V4RW18"/>
<keyword evidence="1" id="KW-0812">Transmembrane</keyword>
<dbReference type="EMBL" id="KI536925">
    <property type="protein sequence ID" value="ESR39008.1"/>
    <property type="molecule type" value="Genomic_DNA"/>
</dbReference>
<dbReference type="KEGG" id="cic:CICLE_v10027359mg"/>
<feature type="transmembrane region" description="Helical" evidence="1">
    <location>
        <begin position="98"/>
        <end position="118"/>
    </location>
</feature>
<keyword evidence="3" id="KW-1185">Reference proteome</keyword>
<organism evidence="2 3">
    <name type="scientific">Citrus clementina</name>
    <name type="common">Clementine</name>
    <name type="synonym">Citrus deliciosa x Citrus sinensis</name>
    <dbReference type="NCBI Taxonomy" id="85681"/>
    <lineage>
        <taxon>Eukaryota</taxon>
        <taxon>Viridiplantae</taxon>
        <taxon>Streptophyta</taxon>
        <taxon>Embryophyta</taxon>
        <taxon>Tracheophyta</taxon>
        <taxon>Spermatophyta</taxon>
        <taxon>Magnoliopsida</taxon>
        <taxon>eudicotyledons</taxon>
        <taxon>Gunneridae</taxon>
        <taxon>Pentapetalae</taxon>
        <taxon>rosids</taxon>
        <taxon>malvids</taxon>
        <taxon>Sapindales</taxon>
        <taxon>Rutaceae</taxon>
        <taxon>Aurantioideae</taxon>
        <taxon>Citrus</taxon>
    </lineage>
</organism>
<name>V4RW18_CITCL</name>
<dbReference type="Proteomes" id="UP000030687">
    <property type="component" value="Unassembled WGS sequence"/>
</dbReference>